<organism evidence="2 3">
    <name type="scientific">Amniculicola lignicola CBS 123094</name>
    <dbReference type="NCBI Taxonomy" id="1392246"/>
    <lineage>
        <taxon>Eukaryota</taxon>
        <taxon>Fungi</taxon>
        <taxon>Dikarya</taxon>
        <taxon>Ascomycota</taxon>
        <taxon>Pezizomycotina</taxon>
        <taxon>Dothideomycetes</taxon>
        <taxon>Pleosporomycetidae</taxon>
        <taxon>Pleosporales</taxon>
        <taxon>Amniculicolaceae</taxon>
        <taxon>Amniculicola</taxon>
    </lineage>
</organism>
<gene>
    <name evidence="2" type="ORF">P154DRAFT_535630</name>
</gene>
<keyword evidence="1" id="KW-0472">Membrane</keyword>
<keyword evidence="1" id="KW-1133">Transmembrane helix</keyword>
<protein>
    <submittedName>
        <fullName evidence="2">Uncharacterized protein</fullName>
    </submittedName>
</protein>
<name>A0A6A5WBZ9_9PLEO</name>
<dbReference type="AlphaFoldDB" id="A0A6A5WBZ9"/>
<reference evidence="2" key="1">
    <citation type="journal article" date="2020" name="Stud. Mycol.">
        <title>101 Dothideomycetes genomes: a test case for predicting lifestyles and emergence of pathogens.</title>
        <authorList>
            <person name="Haridas S."/>
            <person name="Albert R."/>
            <person name="Binder M."/>
            <person name="Bloem J."/>
            <person name="Labutti K."/>
            <person name="Salamov A."/>
            <person name="Andreopoulos B."/>
            <person name="Baker S."/>
            <person name="Barry K."/>
            <person name="Bills G."/>
            <person name="Bluhm B."/>
            <person name="Cannon C."/>
            <person name="Castanera R."/>
            <person name="Culley D."/>
            <person name="Daum C."/>
            <person name="Ezra D."/>
            <person name="Gonzalez J."/>
            <person name="Henrissat B."/>
            <person name="Kuo A."/>
            <person name="Liang C."/>
            <person name="Lipzen A."/>
            <person name="Lutzoni F."/>
            <person name="Magnuson J."/>
            <person name="Mondo S."/>
            <person name="Nolan M."/>
            <person name="Ohm R."/>
            <person name="Pangilinan J."/>
            <person name="Park H.-J."/>
            <person name="Ramirez L."/>
            <person name="Alfaro M."/>
            <person name="Sun H."/>
            <person name="Tritt A."/>
            <person name="Yoshinaga Y."/>
            <person name="Zwiers L.-H."/>
            <person name="Turgeon B."/>
            <person name="Goodwin S."/>
            <person name="Spatafora J."/>
            <person name="Crous P."/>
            <person name="Grigoriev I."/>
        </authorList>
    </citation>
    <scope>NUCLEOTIDE SEQUENCE</scope>
    <source>
        <strain evidence="2">CBS 123094</strain>
    </source>
</reference>
<dbReference type="EMBL" id="ML977596">
    <property type="protein sequence ID" value="KAF1999390.1"/>
    <property type="molecule type" value="Genomic_DNA"/>
</dbReference>
<proteinExistence type="predicted"/>
<accession>A0A6A5WBZ9</accession>
<evidence type="ECO:0000313" key="2">
    <source>
        <dbReference type="EMBL" id="KAF1999390.1"/>
    </source>
</evidence>
<keyword evidence="1" id="KW-0812">Transmembrane</keyword>
<keyword evidence="3" id="KW-1185">Reference proteome</keyword>
<evidence type="ECO:0000256" key="1">
    <source>
        <dbReference type="SAM" id="Phobius"/>
    </source>
</evidence>
<sequence length="248" mass="26709">MSLPSSVDVLPTTGEIVYPEELANISTIPPLSREPWAVESSREVKSEDLAGVSTIMVWEPHEMSTQMPETVGTSVPPKPATTLITVVSTLTVTYTRNVLHVTRPSLSSDLPLPATSESPSDSCNHIWPPVATDDPILTACHVSVDPSPSYPSGIRQQSYRSDTRDVPVGAICGGILGALVIGSCIWLCIWWKRMPKIQKKPMSPVENGNYGGGITNISPDGRVRFAPIMICYGDNGEMDDGSGRNIAH</sequence>
<dbReference type="Proteomes" id="UP000799779">
    <property type="component" value="Unassembled WGS sequence"/>
</dbReference>
<evidence type="ECO:0000313" key="3">
    <source>
        <dbReference type="Proteomes" id="UP000799779"/>
    </source>
</evidence>
<feature type="transmembrane region" description="Helical" evidence="1">
    <location>
        <begin position="168"/>
        <end position="191"/>
    </location>
</feature>